<evidence type="ECO:0000313" key="2">
    <source>
        <dbReference type="Proteomes" id="UP000015480"/>
    </source>
</evidence>
<dbReference type="SUPFAM" id="SSF53850">
    <property type="entry name" value="Periplasmic binding protein-like II"/>
    <property type="match status" value="1"/>
</dbReference>
<accession>S5YUL5</accession>
<protein>
    <submittedName>
        <fullName evidence="1">ABC-type phosphate/phosphonate transport system, periplasmic component</fullName>
    </submittedName>
</protein>
<dbReference type="HOGENOM" id="CLU_051472_8_0_5"/>
<proteinExistence type="predicted"/>
<dbReference type="Pfam" id="PF12974">
    <property type="entry name" value="Phosphonate-bd"/>
    <property type="match status" value="1"/>
</dbReference>
<dbReference type="PANTHER" id="PTHR35841">
    <property type="entry name" value="PHOSPHONATES-BINDING PERIPLASMIC PROTEIN"/>
    <property type="match status" value="1"/>
</dbReference>
<dbReference type="Proteomes" id="UP000015480">
    <property type="component" value="Chromosome"/>
</dbReference>
<keyword evidence="2" id="KW-1185">Reference proteome</keyword>
<dbReference type="STRING" id="1367847.JCM7686_1825"/>
<dbReference type="PATRIC" id="fig|1367847.3.peg.1810"/>
<dbReference type="Gene3D" id="3.40.190.10">
    <property type="entry name" value="Periplasmic binding protein-like II"/>
    <property type="match status" value="2"/>
</dbReference>
<dbReference type="PANTHER" id="PTHR35841:SF1">
    <property type="entry name" value="PHOSPHONATES-BINDING PERIPLASMIC PROTEIN"/>
    <property type="match status" value="1"/>
</dbReference>
<dbReference type="AlphaFoldDB" id="S5YUL5"/>
<dbReference type="RefSeq" id="WP_020950564.1">
    <property type="nucleotide sequence ID" value="NC_022041.1"/>
</dbReference>
<evidence type="ECO:0000313" key="1">
    <source>
        <dbReference type="EMBL" id="AGT08926.1"/>
    </source>
</evidence>
<dbReference type="eggNOG" id="COG3221">
    <property type="taxonomic scope" value="Bacteria"/>
</dbReference>
<sequence length="270" mass="29333">MERRPLIASSRMYNVSEGVRPLWDALFDWLGAQARVPLTIVAHAAPAPLSDLWERPDLGAVFICGYPLAKWQGPARPEILAAPVADAPWAMEGPNYASHIIVAKDGPISDPGQLASAIWGWTVRDSQSGYHAPRAFYAAHWPDHPTPWTVGPLLNPTGVIEALRRGRIEVGAIDAYAYKLLELHEPEMLAGVEVIATSAPTPCPVLACAEAIPAPVSQALREALLHVHDTPEGRALLAPLGLRRFAPADLADYALLPRRATETDQRLAIW</sequence>
<dbReference type="EMBL" id="CP006650">
    <property type="protein sequence ID" value="AGT08926.1"/>
    <property type="molecule type" value="Genomic_DNA"/>
</dbReference>
<name>S5YUL5_PARAH</name>
<organism evidence="1 2">
    <name type="scientific">Paracoccus aminophilus JCM 7686</name>
    <dbReference type="NCBI Taxonomy" id="1367847"/>
    <lineage>
        <taxon>Bacteria</taxon>
        <taxon>Pseudomonadati</taxon>
        <taxon>Pseudomonadota</taxon>
        <taxon>Alphaproteobacteria</taxon>
        <taxon>Rhodobacterales</taxon>
        <taxon>Paracoccaceae</taxon>
        <taxon>Paracoccus</taxon>
    </lineage>
</organism>
<reference evidence="1 2" key="1">
    <citation type="journal article" date="2014" name="BMC Genomics">
        <title>Architecture and functions of a multipartite genome of the methylotrophic bacterium Paracoccus aminophilus JCM 7686, containing primary and secondary chromids.</title>
        <authorList>
            <person name="Dziewit L."/>
            <person name="Czarnecki J."/>
            <person name="Wibberg D."/>
            <person name="Radlinska M."/>
            <person name="Mrozek P."/>
            <person name="Szymczak M."/>
            <person name="Schluter A."/>
            <person name="Puhler A."/>
            <person name="Bartosik D."/>
        </authorList>
    </citation>
    <scope>NUCLEOTIDE SEQUENCE [LARGE SCALE GENOMIC DNA]</scope>
    <source>
        <strain evidence="1">JCM 7686</strain>
    </source>
</reference>
<dbReference type="KEGG" id="pami:JCM7686_1825"/>
<gene>
    <name evidence="1" type="ORF">JCM7686_1825</name>
</gene>